<gene>
    <name evidence="1" type="ORF">A2V49_01485</name>
</gene>
<evidence type="ECO:0000313" key="1">
    <source>
        <dbReference type="EMBL" id="OGC45254.1"/>
    </source>
</evidence>
<evidence type="ECO:0000313" key="2">
    <source>
        <dbReference type="Proteomes" id="UP000178615"/>
    </source>
</evidence>
<reference evidence="1 2" key="1">
    <citation type="journal article" date="2016" name="Nat. Commun.">
        <title>Thousands of microbial genomes shed light on interconnected biogeochemical processes in an aquifer system.</title>
        <authorList>
            <person name="Anantharaman K."/>
            <person name="Brown C.T."/>
            <person name="Hug L.A."/>
            <person name="Sharon I."/>
            <person name="Castelle C.J."/>
            <person name="Probst A.J."/>
            <person name="Thomas B.C."/>
            <person name="Singh A."/>
            <person name="Wilkins M.J."/>
            <person name="Karaoz U."/>
            <person name="Brodie E.L."/>
            <person name="Williams K.H."/>
            <person name="Hubbard S.S."/>
            <person name="Banfield J.F."/>
        </authorList>
    </citation>
    <scope>NUCLEOTIDE SEQUENCE [LARGE SCALE GENOMIC DNA]</scope>
</reference>
<protein>
    <recommendedName>
        <fullName evidence="3">4-oxalocrotonate tautomerase domain-containing protein</fullName>
    </recommendedName>
</protein>
<dbReference type="AlphaFoldDB" id="A0A1F4UJX4"/>
<comment type="caution">
    <text evidence="1">The sequence shown here is derived from an EMBL/GenBank/DDBJ whole genome shotgun (WGS) entry which is preliminary data.</text>
</comment>
<sequence>MPFPIIWGIPKNTPQEKLVELRKRIVKTLVDAMDVSAYWVRPLFPIDMLSEPKEECEGCNTIYGSLDTGMFFGKKDVDNLAKTVTAALAQIIWDEFGGRYEVEVFITNLDPHWSTLLLSKG</sequence>
<dbReference type="EMBL" id="MEUV01000045">
    <property type="protein sequence ID" value="OGC45254.1"/>
    <property type="molecule type" value="Genomic_DNA"/>
</dbReference>
<dbReference type="Proteomes" id="UP000178615">
    <property type="component" value="Unassembled WGS sequence"/>
</dbReference>
<name>A0A1F4UJX4_UNCKA</name>
<accession>A0A1F4UJX4</accession>
<evidence type="ECO:0008006" key="3">
    <source>
        <dbReference type="Google" id="ProtNLM"/>
    </source>
</evidence>
<organism evidence="1 2">
    <name type="scientific">candidate division WWE3 bacterium RBG_19FT_COMBO_34_6</name>
    <dbReference type="NCBI Taxonomy" id="1802612"/>
    <lineage>
        <taxon>Bacteria</taxon>
        <taxon>Katanobacteria</taxon>
    </lineage>
</organism>
<proteinExistence type="predicted"/>